<name>A0A437R1I1_9GAMM</name>
<evidence type="ECO:0000256" key="7">
    <source>
        <dbReference type="ARBA" id="ARBA00022927"/>
    </source>
</evidence>
<dbReference type="InterPro" id="IPR003538">
    <property type="entry name" value="TonB"/>
</dbReference>
<comment type="subcellular location">
    <subcellularLocation>
        <location evidence="1 10">Cell inner membrane</location>
        <topology evidence="1 10">Single-pass membrane protein</topology>
        <orientation evidence="1 10">Periplasmic side</orientation>
    </subcellularLocation>
</comment>
<dbReference type="GO" id="GO:0005886">
    <property type="term" value="C:plasma membrane"/>
    <property type="evidence" value="ECO:0007669"/>
    <property type="project" value="UniProtKB-SubCell"/>
</dbReference>
<dbReference type="PANTHER" id="PTHR33446">
    <property type="entry name" value="PROTEIN TONB-RELATED"/>
    <property type="match status" value="1"/>
</dbReference>
<comment type="function">
    <text evidence="10">Interacts with outer membrane receptor proteins that carry out high-affinity binding and energy dependent uptake into the periplasmic space of specific substrates. It could act to transduce energy from the cytoplasmic membrane to specific energy-requiring processes in the outer membrane, resulting in the release into the periplasm of ligands bound by these outer membrane proteins.</text>
</comment>
<keyword evidence="10" id="KW-0735">Signal-anchor</keyword>
<keyword evidence="5 10" id="KW-0997">Cell inner membrane</keyword>
<keyword evidence="4 10" id="KW-1003">Cell membrane</keyword>
<organism evidence="13 14">
    <name type="scientific">Rheinheimera riviphila</name>
    <dbReference type="NCBI Taxonomy" id="1834037"/>
    <lineage>
        <taxon>Bacteria</taxon>
        <taxon>Pseudomonadati</taxon>
        <taxon>Pseudomonadota</taxon>
        <taxon>Gammaproteobacteria</taxon>
        <taxon>Chromatiales</taxon>
        <taxon>Chromatiaceae</taxon>
        <taxon>Rheinheimera</taxon>
    </lineage>
</organism>
<proteinExistence type="inferred from homology"/>
<keyword evidence="8" id="KW-1133">Transmembrane helix</keyword>
<evidence type="ECO:0000256" key="10">
    <source>
        <dbReference type="RuleBase" id="RU362123"/>
    </source>
</evidence>
<feature type="domain" description="TonB C-terminal" evidence="12">
    <location>
        <begin position="108"/>
        <end position="202"/>
    </location>
</feature>
<evidence type="ECO:0000256" key="6">
    <source>
        <dbReference type="ARBA" id="ARBA00022692"/>
    </source>
</evidence>
<accession>A0A437R1I1</accession>
<keyword evidence="7 10" id="KW-0653">Protein transport</keyword>
<dbReference type="Pfam" id="PF03544">
    <property type="entry name" value="TonB_C"/>
    <property type="match status" value="1"/>
</dbReference>
<keyword evidence="6" id="KW-0812">Transmembrane</keyword>
<keyword evidence="11" id="KW-0732">Signal</keyword>
<sequence length="202" mass="21738">MFQPRFTAAAGAAMLITLALFQLMTALVTSGSYQTAATSTVIDIGWTEPRAERPVETKPKLQPPPMVTVAPKISVQSEPVSGELFPTGGPTPEIQINTSAALPGLQQPADREPSPIVRINPKYPVNAAREGIEGWVQLRFSVDATGSVTDIEVIAAQPQRVFEQEAIRALKRWKYQPSTLDGAAAARSGLQVQLDFNLDASE</sequence>
<dbReference type="NCBIfam" id="TIGR01352">
    <property type="entry name" value="tonB_Cterm"/>
    <property type="match status" value="1"/>
</dbReference>
<dbReference type="AlphaFoldDB" id="A0A437R1I1"/>
<evidence type="ECO:0000256" key="2">
    <source>
        <dbReference type="ARBA" id="ARBA00006555"/>
    </source>
</evidence>
<dbReference type="PANTHER" id="PTHR33446:SF14">
    <property type="entry name" value="PROTEIN TONB"/>
    <property type="match status" value="1"/>
</dbReference>
<evidence type="ECO:0000256" key="4">
    <source>
        <dbReference type="ARBA" id="ARBA00022475"/>
    </source>
</evidence>
<evidence type="ECO:0000256" key="8">
    <source>
        <dbReference type="ARBA" id="ARBA00022989"/>
    </source>
</evidence>
<feature type="chain" id="PRO_5019017005" description="Protein TonB" evidence="11">
    <location>
        <begin position="26"/>
        <end position="202"/>
    </location>
</feature>
<evidence type="ECO:0000256" key="9">
    <source>
        <dbReference type="ARBA" id="ARBA00023136"/>
    </source>
</evidence>
<evidence type="ECO:0000313" key="14">
    <source>
        <dbReference type="Proteomes" id="UP000283077"/>
    </source>
</evidence>
<dbReference type="EMBL" id="SACS01000004">
    <property type="protein sequence ID" value="RVU40659.1"/>
    <property type="molecule type" value="Genomic_DNA"/>
</dbReference>
<keyword evidence="3 10" id="KW-0813">Transport</keyword>
<dbReference type="FunFam" id="3.30.1150.10:FF:000006">
    <property type="entry name" value="Protein TonB"/>
    <property type="match status" value="1"/>
</dbReference>
<dbReference type="GO" id="GO:0055085">
    <property type="term" value="P:transmembrane transport"/>
    <property type="evidence" value="ECO:0007669"/>
    <property type="project" value="InterPro"/>
</dbReference>
<dbReference type="Gene3D" id="3.30.2420.10">
    <property type="entry name" value="TonB"/>
    <property type="match status" value="1"/>
</dbReference>
<evidence type="ECO:0000256" key="11">
    <source>
        <dbReference type="SAM" id="SignalP"/>
    </source>
</evidence>
<dbReference type="InterPro" id="IPR006260">
    <property type="entry name" value="TonB/TolA_C"/>
</dbReference>
<evidence type="ECO:0000256" key="5">
    <source>
        <dbReference type="ARBA" id="ARBA00022519"/>
    </source>
</evidence>
<dbReference type="GO" id="GO:0030288">
    <property type="term" value="C:outer membrane-bounded periplasmic space"/>
    <property type="evidence" value="ECO:0007669"/>
    <property type="project" value="InterPro"/>
</dbReference>
<protein>
    <recommendedName>
        <fullName evidence="10">Protein TonB</fullName>
    </recommendedName>
</protein>
<evidence type="ECO:0000313" key="13">
    <source>
        <dbReference type="EMBL" id="RVU40659.1"/>
    </source>
</evidence>
<comment type="caution">
    <text evidence="13">The sequence shown here is derived from an EMBL/GenBank/DDBJ whole genome shotgun (WGS) entry which is preliminary data.</text>
</comment>
<dbReference type="PRINTS" id="PR01374">
    <property type="entry name" value="TONBPROTEIN"/>
</dbReference>
<dbReference type="InterPro" id="IPR037682">
    <property type="entry name" value="TonB_C"/>
</dbReference>
<dbReference type="Proteomes" id="UP000283077">
    <property type="component" value="Unassembled WGS sequence"/>
</dbReference>
<dbReference type="SUPFAM" id="SSF74653">
    <property type="entry name" value="TolA/TonB C-terminal domain"/>
    <property type="match status" value="1"/>
</dbReference>
<comment type="similarity">
    <text evidence="2 10">Belongs to the TonB family.</text>
</comment>
<evidence type="ECO:0000256" key="3">
    <source>
        <dbReference type="ARBA" id="ARBA00022448"/>
    </source>
</evidence>
<evidence type="ECO:0000256" key="1">
    <source>
        <dbReference type="ARBA" id="ARBA00004383"/>
    </source>
</evidence>
<dbReference type="GO" id="GO:0015891">
    <property type="term" value="P:siderophore transport"/>
    <property type="evidence" value="ECO:0007669"/>
    <property type="project" value="InterPro"/>
</dbReference>
<gene>
    <name evidence="13" type="ORF">EOE67_05935</name>
</gene>
<dbReference type="OrthoDB" id="1628901at2"/>
<dbReference type="PROSITE" id="PS52015">
    <property type="entry name" value="TONB_CTD"/>
    <property type="match status" value="1"/>
</dbReference>
<dbReference type="InterPro" id="IPR051045">
    <property type="entry name" value="TonB-dependent_transducer"/>
</dbReference>
<feature type="signal peptide" evidence="11">
    <location>
        <begin position="1"/>
        <end position="25"/>
    </location>
</feature>
<evidence type="ECO:0000259" key="12">
    <source>
        <dbReference type="PROSITE" id="PS52015"/>
    </source>
</evidence>
<dbReference type="GO" id="GO:0015031">
    <property type="term" value="P:protein transport"/>
    <property type="evidence" value="ECO:0007669"/>
    <property type="project" value="UniProtKB-UniRule"/>
</dbReference>
<keyword evidence="14" id="KW-1185">Reference proteome</keyword>
<reference evidence="13 14" key="1">
    <citation type="submission" date="2019-01" db="EMBL/GenBank/DDBJ databases">
        <authorList>
            <person name="Chen W.-M."/>
        </authorList>
    </citation>
    <scope>NUCLEOTIDE SEQUENCE [LARGE SCALE GENOMIC DNA]</scope>
    <source>
        <strain evidence="13 14">KYPC3</strain>
    </source>
</reference>
<dbReference type="GO" id="GO:0031992">
    <property type="term" value="F:energy transducer activity"/>
    <property type="evidence" value="ECO:0007669"/>
    <property type="project" value="InterPro"/>
</dbReference>
<keyword evidence="9" id="KW-0472">Membrane</keyword>